<dbReference type="GO" id="GO:0005524">
    <property type="term" value="F:ATP binding"/>
    <property type="evidence" value="ECO:0007669"/>
    <property type="project" value="UniProtKB-UniRule"/>
</dbReference>
<dbReference type="Pfam" id="PF13549">
    <property type="entry name" value="ATP-grasp_5"/>
    <property type="match status" value="1"/>
</dbReference>
<dbReference type="InterPro" id="IPR016102">
    <property type="entry name" value="Succinyl-CoA_synth-like"/>
</dbReference>
<dbReference type="InterPro" id="IPR003781">
    <property type="entry name" value="CoA-bd"/>
</dbReference>
<dbReference type="GO" id="GO:0016874">
    <property type="term" value="F:ligase activity"/>
    <property type="evidence" value="ECO:0007669"/>
    <property type="project" value="UniProtKB-KW"/>
</dbReference>
<keyword evidence="4 5" id="KW-0067">ATP-binding</keyword>
<evidence type="ECO:0000256" key="5">
    <source>
        <dbReference type="PROSITE-ProRule" id="PRU00409"/>
    </source>
</evidence>
<keyword evidence="1" id="KW-0816">Tricarboxylic acid cycle</keyword>
<dbReference type="AlphaFoldDB" id="A0A2N0DC80"/>
<dbReference type="Gene3D" id="3.30.470.20">
    <property type="entry name" value="ATP-grasp fold, B domain"/>
    <property type="match status" value="1"/>
</dbReference>
<gene>
    <name evidence="7" type="ORF">CWR43_12240</name>
</gene>
<dbReference type="SUPFAM" id="SSF51735">
    <property type="entry name" value="NAD(P)-binding Rossmann-fold domains"/>
    <property type="match status" value="1"/>
</dbReference>
<protein>
    <submittedName>
        <fullName evidence="7">6-carboxyhexanoate--CoA ligase</fullName>
    </submittedName>
</protein>
<dbReference type="Pfam" id="PF13380">
    <property type="entry name" value="CoA_binding_2"/>
    <property type="match status" value="1"/>
</dbReference>
<dbReference type="Gene3D" id="3.40.50.261">
    <property type="entry name" value="Succinyl-CoA synthetase domains"/>
    <property type="match status" value="2"/>
</dbReference>
<evidence type="ECO:0000256" key="1">
    <source>
        <dbReference type="ARBA" id="ARBA00022532"/>
    </source>
</evidence>
<accession>A0A2N0DC80</accession>
<sequence length="688" mass="71878">MTFIQTLLNPASVVVVGASSDSTKLTGRPIAYLQQHGYQGRIYPINPRSETIGDLKCYADARSLPEAPDLGLVLVGANRVIDAVRELAEAGTKAAVVLASGFGEAGEEGQRLQAELREAAGAMRILGPNTIGLVNLSDGIMLTASGAMEMKDFRAGGIALLSQSGGILGSLLSRGVARGIGFSKLIATGNEADIEVAELLEAMADDPATIVVALYLETIRNVEKFRRAAARVIAAGKSIVAYKVGRSETGAQSAVSHTGALAGTDRVYDALFKQLGIIRAQTFADLLDIPAALAQGRALAGQRVAIVTSTGGAATIVADNVGLAGLEMPSPDPETARRLLALDLKEAVLDRNPIDVTLAGLRPDLFRAILKILAESPSYDAIVVVVGSSSIGQPDVVARPLLDSMNISNKPLMAYVSPDAPGIVQHLNVSGIPAYAAPESCAAALKALQRRPDAHPFEDRAKPVVDISDLPMGALNEADAKRLCARFGLPITREVTAATPSEAASKAADFGGPVVIKILSHEILHKSEVGGVTVGVAPCDLEAACEEMLTKVKVATSAKIDGFLIQELVKGGVEFILGYNRDPQLGPGILLGAGGVQTELYQDVAMRLLPVTRAEVREMIGELKCAALLDGFRGRPVADTEALVDAVLAFADMILALDSRLEEAEINPVFVLPKGNGVRAGDALAVLR</sequence>
<evidence type="ECO:0000256" key="4">
    <source>
        <dbReference type="ARBA" id="ARBA00022840"/>
    </source>
</evidence>
<dbReference type="InterPro" id="IPR036291">
    <property type="entry name" value="NAD(P)-bd_dom_sf"/>
</dbReference>
<dbReference type="SMART" id="SM00881">
    <property type="entry name" value="CoA_binding"/>
    <property type="match status" value="1"/>
</dbReference>
<dbReference type="SUPFAM" id="SSF52210">
    <property type="entry name" value="Succinyl-CoA synthetase domains"/>
    <property type="match status" value="2"/>
</dbReference>
<keyword evidence="2 7" id="KW-0436">Ligase</keyword>
<proteinExistence type="predicted"/>
<name>A0A2N0DC80_RHISU</name>
<dbReference type="InterPro" id="IPR013815">
    <property type="entry name" value="ATP_grasp_subdomain_1"/>
</dbReference>
<evidence type="ECO:0000313" key="8">
    <source>
        <dbReference type="Proteomes" id="UP000232164"/>
    </source>
</evidence>
<evidence type="ECO:0000256" key="3">
    <source>
        <dbReference type="ARBA" id="ARBA00022741"/>
    </source>
</evidence>
<evidence type="ECO:0000259" key="6">
    <source>
        <dbReference type="PROSITE" id="PS50975"/>
    </source>
</evidence>
<dbReference type="InterPro" id="IPR032875">
    <property type="entry name" value="Succ_CoA_lig_flav_dom"/>
</dbReference>
<dbReference type="Pfam" id="PF13607">
    <property type="entry name" value="Succ_CoA_lig"/>
    <property type="match status" value="1"/>
</dbReference>
<dbReference type="GO" id="GO:0046872">
    <property type="term" value="F:metal ion binding"/>
    <property type="evidence" value="ECO:0007669"/>
    <property type="project" value="InterPro"/>
</dbReference>
<dbReference type="InterPro" id="IPR051538">
    <property type="entry name" value="Acyl-CoA_Synth/Transferase"/>
</dbReference>
<dbReference type="Proteomes" id="UP000232164">
    <property type="component" value="Unassembled WGS sequence"/>
</dbReference>
<dbReference type="Gene3D" id="3.30.1490.20">
    <property type="entry name" value="ATP-grasp fold, A domain"/>
    <property type="match status" value="1"/>
</dbReference>
<organism evidence="7 8">
    <name type="scientific">Rhizobium sullae</name>
    <name type="common">Rhizobium hedysari</name>
    <dbReference type="NCBI Taxonomy" id="50338"/>
    <lineage>
        <taxon>Bacteria</taxon>
        <taxon>Pseudomonadati</taxon>
        <taxon>Pseudomonadota</taxon>
        <taxon>Alphaproteobacteria</taxon>
        <taxon>Hyphomicrobiales</taxon>
        <taxon>Rhizobiaceae</taxon>
        <taxon>Rhizobium/Agrobacterium group</taxon>
        <taxon>Rhizobium</taxon>
    </lineage>
</organism>
<evidence type="ECO:0000256" key="2">
    <source>
        <dbReference type="ARBA" id="ARBA00022598"/>
    </source>
</evidence>
<dbReference type="GO" id="GO:0006099">
    <property type="term" value="P:tricarboxylic acid cycle"/>
    <property type="evidence" value="ECO:0007669"/>
    <property type="project" value="UniProtKB-KW"/>
</dbReference>
<comment type="caution">
    <text evidence="7">The sequence shown here is derived from an EMBL/GenBank/DDBJ whole genome shotgun (WGS) entry which is preliminary data.</text>
</comment>
<reference evidence="7 8" key="1">
    <citation type="submission" date="2017-11" db="EMBL/GenBank/DDBJ databases">
        <authorList>
            <person name="Han C.G."/>
        </authorList>
    </citation>
    <scope>NUCLEOTIDE SEQUENCE [LARGE SCALE GENOMIC DNA]</scope>
    <source>
        <strain evidence="7 8">HCNT1</strain>
    </source>
</reference>
<keyword evidence="3 5" id="KW-0547">Nucleotide-binding</keyword>
<dbReference type="PANTHER" id="PTHR43334:SF1">
    <property type="entry name" value="3-HYDROXYPROPIONATE--COA LIGASE [ADP-FORMING]"/>
    <property type="match status" value="1"/>
</dbReference>
<dbReference type="PANTHER" id="PTHR43334">
    <property type="entry name" value="ACETATE--COA LIGASE [ADP-FORMING]"/>
    <property type="match status" value="1"/>
</dbReference>
<feature type="domain" description="ATP-grasp" evidence="6">
    <location>
        <begin position="481"/>
        <end position="517"/>
    </location>
</feature>
<dbReference type="EMBL" id="PIQN01000007">
    <property type="protein sequence ID" value="PKA43699.1"/>
    <property type="molecule type" value="Genomic_DNA"/>
</dbReference>
<dbReference type="SUPFAM" id="SSF56059">
    <property type="entry name" value="Glutathione synthetase ATP-binding domain-like"/>
    <property type="match status" value="1"/>
</dbReference>
<evidence type="ECO:0000313" key="7">
    <source>
        <dbReference type="EMBL" id="PKA43699.1"/>
    </source>
</evidence>
<dbReference type="Gene3D" id="3.40.50.720">
    <property type="entry name" value="NAD(P)-binding Rossmann-like Domain"/>
    <property type="match status" value="1"/>
</dbReference>
<reference evidence="7 8" key="2">
    <citation type="submission" date="2017-12" db="EMBL/GenBank/DDBJ databases">
        <title>Genome sequence of Rhizobium sullae HCNT1 isolated from Sulla coronaria nodules and featuring peculiar denitrification phenotypes.</title>
        <authorList>
            <person name="De Diego-Diaz B."/>
            <person name="Treu L."/>
            <person name="Campanaro S."/>
            <person name="Da Silva Duarte V."/>
            <person name="Basaglia M."/>
            <person name="Favaro L."/>
            <person name="Casella S."/>
            <person name="Squartini A."/>
        </authorList>
    </citation>
    <scope>NUCLEOTIDE SEQUENCE [LARGE SCALE GENOMIC DNA]</scope>
    <source>
        <strain evidence="7 8">HCNT1</strain>
    </source>
</reference>
<dbReference type="InterPro" id="IPR011761">
    <property type="entry name" value="ATP-grasp"/>
</dbReference>
<dbReference type="RefSeq" id="WP_100771215.1">
    <property type="nucleotide sequence ID" value="NZ_PIQN01000007.1"/>
</dbReference>
<dbReference type="PROSITE" id="PS50975">
    <property type="entry name" value="ATP_GRASP"/>
    <property type="match status" value="1"/>
</dbReference>